<evidence type="ECO:0000256" key="10">
    <source>
        <dbReference type="RuleBase" id="RU366036"/>
    </source>
</evidence>
<dbReference type="Proteomes" id="UP000016924">
    <property type="component" value="Unassembled WGS sequence"/>
</dbReference>
<dbReference type="STRING" id="1168221.R7YPH0"/>
<evidence type="ECO:0000256" key="4">
    <source>
        <dbReference type="ARBA" id="ARBA00019691"/>
    </source>
</evidence>
<evidence type="ECO:0000256" key="5">
    <source>
        <dbReference type="ARBA" id="ARBA00023015"/>
    </source>
</evidence>
<dbReference type="GO" id="GO:0003712">
    <property type="term" value="F:transcription coregulator activity"/>
    <property type="evidence" value="ECO:0007669"/>
    <property type="project" value="TreeGrafter"/>
</dbReference>
<dbReference type="AlphaFoldDB" id="R7YPH0"/>
<dbReference type="eggNOG" id="KOG1510">
    <property type="taxonomic scope" value="Eukaryota"/>
</dbReference>
<comment type="subcellular location">
    <subcellularLocation>
        <location evidence="1 10">Nucleus</location>
    </subcellularLocation>
</comment>
<protein>
    <recommendedName>
        <fullName evidence="4 10">Mediator of RNA polymerase II transcription subunit 21</fullName>
    </recommendedName>
</protein>
<feature type="compositionally biased region" description="Low complexity" evidence="12">
    <location>
        <begin position="62"/>
        <end position="85"/>
    </location>
</feature>
<dbReference type="Gene3D" id="6.10.280.10">
    <property type="entry name" value="Mediator complex, subunit Med21"/>
    <property type="match status" value="1"/>
</dbReference>
<keyword evidence="14" id="KW-1185">Reference proteome</keyword>
<evidence type="ECO:0000256" key="3">
    <source>
        <dbReference type="ARBA" id="ARBA00011837"/>
    </source>
</evidence>
<keyword evidence="11" id="KW-0175">Coiled coil</keyword>
<keyword evidence="8 10" id="KW-0539">Nucleus</keyword>
<keyword evidence="5 10" id="KW-0805">Transcription regulation</keyword>
<evidence type="ECO:0000256" key="2">
    <source>
        <dbReference type="ARBA" id="ARBA00005770"/>
    </source>
</evidence>
<evidence type="ECO:0000313" key="14">
    <source>
        <dbReference type="Proteomes" id="UP000016924"/>
    </source>
</evidence>
<dbReference type="InterPro" id="IPR021384">
    <property type="entry name" value="Mediator_Med21"/>
</dbReference>
<comment type="subunit">
    <text evidence="3 10">Component of the Mediator complex.</text>
</comment>
<keyword evidence="7 10" id="KW-0804">Transcription</keyword>
<dbReference type="OrthoDB" id="526653at2759"/>
<organism evidence="13 14">
    <name type="scientific">Coniosporium apollinis (strain CBS 100218)</name>
    <name type="common">Rock-inhabiting black yeast</name>
    <dbReference type="NCBI Taxonomy" id="1168221"/>
    <lineage>
        <taxon>Eukaryota</taxon>
        <taxon>Fungi</taxon>
        <taxon>Dikarya</taxon>
        <taxon>Ascomycota</taxon>
        <taxon>Pezizomycotina</taxon>
        <taxon>Dothideomycetes</taxon>
        <taxon>Dothideomycetes incertae sedis</taxon>
        <taxon>Coniosporium</taxon>
    </lineage>
</organism>
<dbReference type="PANTHER" id="PTHR13381:SF0">
    <property type="entry name" value="MEDIATOR OF RNA POLYMERASE II TRANSCRIPTION SUBUNIT 21"/>
    <property type="match status" value="1"/>
</dbReference>
<evidence type="ECO:0000256" key="9">
    <source>
        <dbReference type="ARBA" id="ARBA00025687"/>
    </source>
</evidence>
<evidence type="ECO:0000256" key="12">
    <source>
        <dbReference type="SAM" id="MobiDB-lite"/>
    </source>
</evidence>
<dbReference type="GeneID" id="19900243"/>
<evidence type="ECO:0000256" key="1">
    <source>
        <dbReference type="ARBA" id="ARBA00004123"/>
    </source>
</evidence>
<sequence>MADRLTQLQDCLDQFAKQMFASLMYTLHHGAPLPIPGQPNQYEHFLPVTNGPANGMTAHDTPNANAEQQQAAAAANPPANADNPARSGSPVPDPPAVFASTLRELARDLIVKEQQIEALISSLPGIGTSEKEQVERIVELERQLREVEEERKEAVREKREILRRLDSAIVGVKIP</sequence>
<dbReference type="SUPFAM" id="SSF140718">
    <property type="entry name" value="Mediator hinge subcomplex-like"/>
    <property type="match status" value="1"/>
</dbReference>
<evidence type="ECO:0000256" key="7">
    <source>
        <dbReference type="ARBA" id="ARBA00023163"/>
    </source>
</evidence>
<dbReference type="HOGENOM" id="CLU_094271_0_1_1"/>
<comment type="similarity">
    <text evidence="2 10">Belongs to the Mediator complex subunit 21 family.</text>
</comment>
<dbReference type="InterPro" id="IPR037212">
    <property type="entry name" value="Med7/Med21-like"/>
</dbReference>
<proteinExistence type="inferred from homology"/>
<evidence type="ECO:0000256" key="11">
    <source>
        <dbReference type="SAM" id="Coils"/>
    </source>
</evidence>
<dbReference type="GO" id="GO:0016592">
    <property type="term" value="C:mediator complex"/>
    <property type="evidence" value="ECO:0007669"/>
    <property type="project" value="UniProtKB-UniRule"/>
</dbReference>
<name>R7YPH0_CONA1</name>
<evidence type="ECO:0000313" key="13">
    <source>
        <dbReference type="EMBL" id="EON63704.1"/>
    </source>
</evidence>
<dbReference type="RefSeq" id="XP_007779021.1">
    <property type="nucleotide sequence ID" value="XM_007780831.1"/>
</dbReference>
<feature type="coiled-coil region" evidence="11">
    <location>
        <begin position="130"/>
        <end position="165"/>
    </location>
</feature>
<comment type="function">
    <text evidence="9 10">Component of the Mediator complex, a coactivator involved in the regulated transcription of nearly all RNA polymerase II-dependent genes. Mediator functions as a bridge to convey information from gene-specific regulatory proteins to the basal RNA polymerase II transcription machinery. Mediator is recruited to promoters by direct interactions with regulatory proteins and serves as a scaffold for the assembly of a functional preinitiation complex with RNA polymerase II and the general transcription factors.</text>
</comment>
<evidence type="ECO:0000256" key="8">
    <source>
        <dbReference type="ARBA" id="ARBA00023242"/>
    </source>
</evidence>
<feature type="region of interest" description="Disordered" evidence="12">
    <location>
        <begin position="38"/>
        <end position="96"/>
    </location>
</feature>
<dbReference type="Pfam" id="PF11221">
    <property type="entry name" value="Med21"/>
    <property type="match status" value="1"/>
</dbReference>
<accession>R7YPH0</accession>
<dbReference type="GO" id="GO:0006357">
    <property type="term" value="P:regulation of transcription by RNA polymerase II"/>
    <property type="evidence" value="ECO:0007669"/>
    <property type="project" value="TreeGrafter"/>
</dbReference>
<keyword evidence="6 10" id="KW-0010">Activator</keyword>
<gene>
    <name evidence="13" type="ORF">W97_02932</name>
</gene>
<evidence type="ECO:0000256" key="6">
    <source>
        <dbReference type="ARBA" id="ARBA00023159"/>
    </source>
</evidence>
<reference evidence="14" key="1">
    <citation type="submission" date="2012-06" db="EMBL/GenBank/DDBJ databases">
        <title>The genome sequence of Coniosporium apollinis CBS 100218.</title>
        <authorList>
            <consortium name="The Broad Institute Genome Sequencing Platform"/>
            <person name="Cuomo C."/>
            <person name="Gorbushina A."/>
            <person name="Noack S."/>
            <person name="Walker B."/>
            <person name="Young S.K."/>
            <person name="Zeng Q."/>
            <person name="Gargeya S."/>
            <person name="Fitzgerald M."/>
            <person name="Haas B."/>
            <person name="Abouelleil A."/>
            <person name="Alvarado L."/>
            <person name="Arachchi H.M."/>
            <person name="Berlin A.M."/>
            <person name="Chapman S.B."/>
            <person name="Goldberg J."/>
            <person name="Griggs A."/>
            <person name="Gujja S."/>
            <person name="Hansen M."/>
            <person name="Howarth C."/>
            <person name="Imamovic A."/>
            <person name="Larimer J."/>
            <person name="McCowan C."/>
            <person name="Montmayeur A."/>
            <person name="Murphy C."/>
            <person name="Neiman D."/>
            <person name="Pearson M."/>
            <person name="Priest M."/>
            <person name="Roberts A."/>
            <person name="Saif S."/>
            <person name="Shea T."/>
            <person name="Sisk P."/>
            <person name="Sykes S."/>
            <person name="Wortman J."/>
            <person name="Nusbaum C."/>
            <person name="Birren B."/>
        </authorList>
    </citation>
    <scope>NUCLEOTIDE SEQUENCE [LARGE SCALE GENOMIC DNA]</scope>
    <source>
        <strain evidence="14">CBS 100218</strain>
    </source>
</reference>
<dbReference type="OMA" id="LTTYHDH"/>
<dbReference type="EMBL" id="JH767564">
    <property type="protein sequence ID" value="EON63704.1"/>
    <property type="molecule type" value="Genomic_DNA"/>
</dbReference>
<dbReference type="PANTHER" id="PTHR13381">
    <property type="entry name" value="RNA POLYMERASE II HOLOENZYME COMPONENT SRB7"/>
    <property type="match status" value="1"/>
</dbReference>